<feature type="binding site" evidence="6">
    <location>
        <begin position="184"/>
        <end position="189"/>
    </location>
    <ligand>
        <name>NAD(+)</name>
        <dbReference type="ChEBI" id="CHEBI:57540"/>
    </ligand>
</feature>
<evidence type="ECO:0000256" key="1">
    <source>
        <dbReference type="ARBA" id="ARBA00022679"/>
    </source>
</evidence>
<dbReference type="Gene3D" id="3.40.50.10330">
    <property type="entry name" value="Probable inorganic polyphosphate/atp-NAD kinase, domain 1"/>
    <property type="match status" value="1"/>
</dbReference>
<dbReference type="GO" id="GO:0005737">
    <property type="term" value="C:cytoplasm"/>
    <property type="evidence" value="ECO:0007669"/>
    <property type="project" value="UniProtKB-SubCell"/>
</dbReference>
<dbReference type="Proteomes" id="UP000006443">
    <property type="component" value="Unassembled WGS sequence"/>
</dbReference>
<dbReference type="Gene3D" id="2.60.200.30">
    <property type="entry name" value="Probable inorganic polyphosphate/atp-NAD kinase, domain 2"/>
    <property type="match status" value="1"/>
</dbReference>
<keyword evidence="8" id="KW-1185">Reference proteome</keyword>
<dbReference type="EMBL" id="ACJM01000003">
    <property type="protein sequence ID" value="EEG78313.1"/>
    <property type="molecule type" value="Genomic_DNA"/>
</dbReference>
<dbReference type="EC" id="2.7.1.23" evidence="6"/>
<evidence type="ECO:0000256" key="3">
    <source>
        <dbReference type="ARBA" id="ARBA00022857"/>
    </source>
</evidence>
<comment type="caution">
    <text evidence="6">Lacks conserved residue(s) required for the propagation of feature annotation.</text>
</comment>
<feature type="active site" description="Proton acceptor" evidence="6">
    <location>
        <position position="69"/>
    </location>
</feature>
<dbReference type="PANTHER" id="PTHR20275:SF0">
    <property type="entry name" value="NAD KINASE"/>
    <property type="match status" value="1"/>
</dbReference>
<dbReference type="Pfam" id="PF01513">
    <property type="entry name" value="NAD_kinase"/>
    <property type="match status" value="1"/>
</dbReference>
<keyword evidence="3 6" id="KW-0521">NADP</keyword>
<gene>
    <name evidence="6" type="primary">nadK</name>
    <name evidence="7" type="ORF">DealDRAFT_0728</name>
</gene>
<accession>C0GE19</accession>
<comment type="cofactor">
    <cofactor evidence="6">
        <name>a divalent metal cation</name>
        <dbReference type="ChEBI" id="CHEBI:60240"/>
    </cofactor>
</comment>
<evidence type="ECO:0000256" key="2">
    <source>
        <dbReference type="ARBA" id="ARBA00022777"/>
    </source>
</evidence>
<dbReference type="Pfam" id="PF20143">
    <property type="entry name" value="NAD_kinase_C"/>
    <property type="match status" value="1"/>
</dbReference>
<dbReference type="STRING" id="555088.DealDRAFT_0728"/>
<feature type="binding site" evidence="6">
    <location>
        <position position="243"/>
    </location>
    <ligand>
        <name>NAD(+)</name>
        <dbReference type="ChEBI" id="CHEBI:57540"/>
    </ligand>
</feature>
<evidence type="ECO:0000256" key="4">
    <source>
        <dbReference type="ARBA" id="ARBA00023027"/>
    </source>
</evidence>
<organism evidence="7 8">
    <name type="scientific">Dethiobacter alkaliphilus AHT 1</name>
    <dbReference type="NCBI Taxonomy" id="555088"/>
    <lineage>
        <taxon>Bacteria</taxon>
        <taxon>Bacillati</taxon>
        <taxon>Bacillota</taxon>
        <taxon>Dethiobacteria</taxon>
        <taxon>Dethiobacterales</taxon>
        <taxon>Dethiobacteraceae</taxon>
        <taxon>Dethiobacter</taxon>
    </lineage>
</organism>
<comment type="subcellular location">
    <subcellularLocation>
        <location evidence="6">Cytoplasm</location>
    </subcellularLocation>
</comment>
<feature type="binding site" evidence="6">
    <location>
        <position position="154"/>
    </location>
    <ligand>
        <name>NAD(+)</name>
        <dbReference type="ChEBI" id="CHEBI:57540"/>
    </ligand>
</feature>
<protein>
    <recommendedName>
        <fullName evidence="6">NAD kinase</fullName>
        <ecNumber evidence="6">2.7.1.23</ecNumber>
    </recommendedName>
    <alternativeName>
        <fullName evidence="6">ATP-dependent NAD kinase</fullName>
    </alternativeName>
</protein>
<evidence type="ECO:0000256" key="5">
    <source>
        <dbReference type="ARBA" id="ARBA00047925"/>
    </source>
</evidence>
<feature type="binding site" evidence="6">
    <location>
        <begin position="69"/>
        <end position="70"/>
    </location>
    <ligand>
        <name>NAD(+)</name>
        <dbReference type="ChEBI" id="CHEBI:57540"/>
    </ligand>
</feature>
<keyword evidence="1 6" id="KW-0808">Transferase</keyword>
<keyword evidence="4 6" id="KW-0520">NAD</keyword>
<proteinExistence type="inferred from homology"/>
<dbReference type="GO" id="GO:0006741">
    <property type="term" value="P:NADP+ biosynthetic process"/>
    <property type="evidence" value="ECO:0007669"/>
    <property type="project" value="UniProtKB-UniRule"/>
</dbReference>
<name>C0GE19_DETAL</name>
<dbReference type="InterPro" id="IPR017437">
    <property type="entry name" value="ATP-NAD_kinase_PpnK-typ_C"/>
</dbReference>
<dbReference type="GO" id="GO:0046872">
    <property type="term" value="F:metal ion binding"/>
    <property type="evidence" value="ECO:0007669"/>
    <property type="project" value="UniProtKB-UniRule"/>
</dbReference>
<reference evidence="7 8" key="1">
    <citation type="submission" date="2009-02" db="EMBL/GenBank/DDBJ databases">
        <title>Sequencing of the draft genome and assembly of Dethiobacter alkaliphilus AHT 1.</title>
        <authorList>
            <consortium name="US DOE Joint Genome Institute (JGI-PGF)"/>
            <person name="Lucas S."/>
            <person name="Copeland A."/>
            <person name="Lapidus A."/>
            <person name="Glavina del Rio T."/>
            <person name="Dalin E."/>
            <person name="Tice H."/>
            <person name="Bruce D."/>
            <person name="Goodwin L."/>
            <person name="Pitluck S."/>
            <person name="Larimer F."/>
            <person name="Land M.L."/>
            <person name="Hauser L."/>
            <person name="Muyzer G."/>
        </authorList>
    </citation>
    <scope>NUCLEOTIDE SEQUENCE [LARGE SCALE GENOMIC DNA]</scope>
    <source>
        <strain evidence="7 8">AHT 1</strain>
    </source>
</reference>
<dbReference type="InterPro" id="IPR016064">
    <property type="entry name" value="NAD/diacylglycerol_kinase_sf"/>
</dbReference>
<comment type="catalytic activity">
    <reaction evidence="5 6">
        <text>NAD(+) + ATP = ADP + NADP(+) + H(+)</text>
        <dbReference type="Rhea" id="RHEA:18629"/>
        <dbReference type="ChEBI" id="CHEBI:15378"/>
        <dbReference type="ChEBI" id="CHEBI:30616"/>
        <dbReference type="ChEBI" id="CHEBI:57540"/>
        <dbReference type="ChEBI" id="CHEBI:58349"/>
        <dbReference type="ChEBI" id="CHEBI:456216"/>
        <dbReference type="EC" id="2.7.1.23"/>
    </reaction>
</comment>
<evidence type="ECO:0000256" key="6">
    <source>
        <dbReference type="HAMAP-Rule" id="MF_00361"/>
    </source>
</evidence>
<keyword evidence="6" id="KW-0547">Nucleotide-binding</keyword>
<dbReference type="GO" id="GO:0051287">
    <property type="term" value="F:NAD binding"/>
    <property type="evidence" value="ECO:0007669"/>
    <property type="project" value="UniProtKB-ARBA"/>
</dbReference>
<dbReference type="InterPro" id="IPR017438">
    <property type="entry name" value="ATP-NAD_kinase_N"/>
</dbReference>
<feature type="binding site" evidence="6">
    <location>
        <begin position="143"/>
        <end position="144"/>
    </location>
    <ligand>
        <name>NAD(+)</name>
        <dbReference type="ChEBI" id="CHEBI:57540"/>
    </ligand>
</feature>
<dbReference type="GO" id="GO:0003951">
    <property type="term" value="F:NAD+ kinase activity"/>
    <property type="evidence" value="ECO:0007669"/>
    <property type="project" value="UniProtKB-UniRule"/>
</dbReference>
<feature type="binding site" evidence="6">
    <location>
        <position position="74"/>
    </location>
    <ligand>
        <name>NAD(+)</name>
        <dbReference type="ChEBI" id="CHEBI:57540"/>
    </ligand>
</feature>
<keyword evidence="6" id="KW-0067">ATP-binding</keyword>
<comment type="similarity">
    <text evidence="6">Belongs to the NAD kinase family.</text>
</comment>
<dbReference type="GO" id="GO:0005524">
    <property type="term" value="F:ATP binding"/>
    <property type="evidence" value="ECO:0007669"/>
    <property type="project" value="UniProtKB-KW"/>
</dbReference>
<dbReference type="RefSeq" id="WP_008514963.1">
    <property type="nucleotide sequence ID" value="NZ_ACJM01000003.1"/>
</dbReference>
<dbReference type="InterPro" id="IPR002504">
    <property type="entry name" value="NADK"/>
</dbReference>
<feature type="binding site" evidence="6">
    <location>
        <position position="173"/>
    </location>
    <ligand>
        <name>NAD(+)</name>
        <dbReference type="ChEBI" id="CHEBI:57540"/>
    </ligand>
</feature>
<evidence type="ECO:0000313" key="8">
    <source>
        <dbReference type="Proteomes" id="UP000006443"/>
    </source>
</evidence>
<evidence type="ECO:0000313" key="7">
    <source>
        <dbReference type="EMBL" id="EEG78313.1"/>
    </source>
</evidence>
<dbReference type="PANTHER" id="PTHR20275">
    <property type="entry name" value="NAD KINASE"/>
    <property type="match status" value="1"/>
</dbReference>
<dbReference type="AlphaFoldDB" id="C0GE19"/>
<dbReference type="eggNOG" id="COG0061">
    <property type="taxonomic scope" value="Bacteria"/>
</dbReference>
<dbReference type="SUPFAM" id="SSF111331">
    <property type="entry name" value="NAD kinase/diacylglycerol kinase-like"/>
    <property type="match status" value="1"/>
</dbReference>
<keyword evidence="2 6" id="KW-0418">Kinase</keyword>
<sequence>MKGIGIVPNWKKRREVEAIITRIVTFCQQRNIQLFLPQSDELVAQEGVEVLPLESFVGKADVVIVLGGDGTILRVARQFSGSHLPILGVNLGQMGFMAEVEPPMLETSLQKLLDGHYKVRHRLMLSCRVFRQDRPVAEYTALNDVVISKGPFSRIVYADTYVNDKHLETYPSDGLIVSTPTGSTGYSLSAGGPIVNPALDVMIITPICPHLLHHRSVIVSSSERVSIRTLTRKDEVILTVDGQVGFSLQDEDVVHVTRAPLTTPIIQLQGSDFYTLMHSKLNKVIQREPERV</sequence>
<dbReference type="GO" id="GO:0019674">
    <property type="term" value="P:NAD+ metabolic process"/>
    <property type="evidence" value="ECO:0007669"/>
    <property type="project" value="InterPro"/>
</dbReference>
<comment type="function">
    <text evidence="6">Involved in the regulation of the intracellular balance of NAD and NADP, and is a key enzyme in the biosynthesis of NADP. Catalyzes specifically the phosphorylation on 2'-hydroxyl of the adenosine moiety of NAD to yield NADP.</text>
</comment>
<comment type="caution">
    <text evidence="7">The sequence shown here is derived from an EMBL/GenBank/DDBJ whole genome shotgun (WGS) entry which is preliminary data.</text>
</comment>
<dbReference type="HAMAP" id="MF_00361">
    <property type="entry name" value="NAD_kinase"/>
    <property type="match status" value="1"/>
</dbReference>
<keyword evidence="6" id="KW-0963">Cytoplasm</keyword>